<dbReference type="EMBL" id="CABPRJ010000010">
    <property type="protein sequence ID" value="VVC25225.1"/>
    <property type="molecule type" value="Genomic_DNA"/>
</dbReference>
<evidence type="ECO:0000256" key="1">
    <source>
        <dbReference type="SAM" id="MobiDB-lite"/>
    </source>
</evidence>
<reference evidence="2 3" key="1">
    <citation type="submission" date="2019-08" db="EMBL/GenBank/DDBJ databases">
        <authorList>
            <person name="Alioto T."/>
            <person name="Alioto T."/>
            <person name="Gomez Garrido J."/>
        </authorList>
    </citation>
    <scope>NUCLEOTIDE SEQUENCE [LARGE SCALE GENOMIC DNA]</scope>
</reference>
<dbReference type="AlphaFoldDB" id="A0A5E4M2F1"/>
<name>A0A5E4M2F1_9HEMI</name>
<protein>
    <submittedName>
        <fullName evidence="2">Uncharacterized protein</fullName>
    </submittedName>
</protein>
<keyword evidence="3" id="KW-1185">Reference proteome</keyword>
<evidence type="ECO:0000313" key="2">
    <source>
        <dbReference type="EMBL" id="VVC25225.1"/>
    </source>
</evidence>
<feature type="compositionally biased region" description="Polar residues" evidence="1">
    <location>
        <begin position="116"/>
        <end position="127"/>
    </location>
</feature>
<feature type="region of interest" description="Disordered" evidence="1">
    <location>
        <begin position="60"/>
        <end position="81"/>
    </location>
</feature>
<evidence type="ECO:0000313" key="3">
    <source>
        <dbReference type="Proteomes" id="UP000325440"/>
    </source>
</evidence>
<sequence>MAEPPKKDDNLPGPSINNYKSALKRSHSECGKVEENAYDLNNLPKSLTDYKFAKKRCVSENGSDEEDDCKNFTSDSEISDDNAKTAKDEMLIIRAKATKSFFADQLKWYTSELNSLQSTRKPYTQDETSSDESQF</sequence>
<gene>
    <name evidence="2" type="ORF">CINCED_3A024721</name>
</gene>
<accession>A0A5E4M2F1</accession>
<proteinExistence type="predicted"/>
<dbReference type="Proteomes" id="UP000325440">
    <property type="component" value="Unassembled WGS sequence"/>
</dbReference>
<feature type="region of interest" description="Disordered" evidence="1">
    <location>
        <begin position="116"/>
        <end position="135"/>
    </location>
</feature>
<organism evidence="2 3">
    <name type="scientific">Cinara cedri</name>
    <dbReference type="NCBI Taxonomy" id="506608"/>
    <lineage>
        <taxon>Eukaryota</taxon>
        <taxon>Metazoa</taxon>
        <taxon>Ecdysozoa</taxon>
        <taxon>Arthropoda</taxon>
        <taxon>Hexapoda</taxon>
        <taxon>Insecta</taxon>
        <taxon>Pterygota</taxon>
        <taxon>Neoptera</taxon>
        <taxon>Paraneoptera</taxon>
        <taxon>Hemiptera</taxon>
        <taxon>Sternorrhyncha</taxon>
        <taxon>Aphidomorpha</taxon>
        <taxon>Aphidoidea</taxon>
        <taxon>Aphididae</taxon>
        <taxon>Lachninae</taxon>
        <taxon>Cinara</taxon>
    </lineage>
</organism>